<feature type="non-terminal residue" evidence="1">
    <location>
        <position position="106"/>
    </location>
</feature>
<proteinExistence type="predicted"/>
<organism evidence="1 2">
    <name type="scientific">Diversispora eburnea</name>
    <dbReference type="NCBI Taxonomy" id="1213867"/>
    <lineage>
        <taxon>Eukaryota</taxon>
        <taxon>Fungi</taxon>
        <taxon>Fungi incertae sedis</taxon>
        <taxon>Mucoromycota</taxon>
        <taxon>Glomeromycotina</taxon>
        <taxon>Glomeromycetes</taxon>
        <taxon>Diversisporales</taxon>
        <taxon>Diversisporaceae</taxon>
        <taxon>Diversispora</taxon>
    </lineage>
</organism>
<comment type="caution">
    <text evidence="1">The sequence shown here is derived from an EMBL/GenBank/DDBJ whole genome shotgun (WGS) entry which is preliminary data.</text>
</comment>
<dbReference type="Proteomes" id="UP000789706">
    <property type="component" value="Unassembled WGS sequence"/>
</dbReference>
<evidence type="ECO:0000313" key="1">
    <source>
        <dbReference type="EMBL" id="CAG8628567.1"/>
    </source>
</evidence>
<accession>A0A9N9GV41</accession>
<sequence length="106" mass="12522">MSRRALVSILRWLIFNNFQYQSDFSDIECKERRTFLEEKESKKYLKLGKSGKIWKTYFRPFKICANDYEEISIIKDTAKISQDNLLQRMIVGFSHQSCVIEGNSLG</sequence>
<name>A0A9N9GV41_9GLOM</name>
<keyword evidence="2" id="KW-1185">Reference proteome</keyword>
<gene>
    <name evidence="1" type="ORF">DEBURN_LOCUS10675</name>
</gene>
<evidence type="ECO:0000313" key="2">
    <source>
        <dbReference type="Proteomes" id="UP000789706"/>
    </source>
</evidence>
<protein>
    <submittedName>
        <fullName evidence="1">11707_t:CDS:1</fullName>
    </submittedName>
</protein>
<dbReference type="OrthoDB" id="10517733at2759"/>
<reference evidence="1" key="1">
    <citation type="submission" date="2021-06" db="EMBL/GenBank/DDBJ databases">
        <authorList>
            <person name="Kallberg Y."/>
            <person name="Tangrot J."/>
            <person name="Rosling A."/>
        </authorList>
    </citation>
    <scope>NUCLEOTIDE SEQUENCE</scope>
    <source>
        <strain evidence="1">AZ414A</strain>
    </source>
</reference>
<dbReference type="AlphaFoldDB" id="A0A9N9GV41"/>
<dbReference type="EMBL" id="CAJVPK010003556">
    <property type="protein sequence ID" value="CAG8628567.1"/>
    <property type="molecule type" value="Genomic_DNA"/>
</dbReference>